<sequence>MEGESEAEEEEDEGLRESLMAESTTEREREIGLID</sequence>
<evidence type="ECO:0000313" key="2">
    <source>
        <dbReference type="EMBL" id="MBX72486.1"/>
    </source>
</evidence>
<protein>
    <submittedName>
        <fullName evidence="2">Uncharacterized protein</fullName>
    </submittedName>
</protein>
<dbReference type="AlphaFoldDB" id="A0A2P2QZQ1"/>
<feature type="compositionally biased region" description="Acidic residues" evidence="1">
    <location>
        <begin position="1"/>
        <end position="14"/>
    </location>
</feature>
<proteinExistence type="predicted"/>
<accession>A0A2P2QZQ1</accession>
<reference evidence="2" key="1">
    <citation type="submission" date="2018-02" db="EMBL/GenBank/DDBJ databases">
        <title>Rhizophora mucronata_Transcriptome.</title>
        <authorList>
            <person name="Meera S.P."/>
            <person name="Sreeshan A."/>
            <person name="Augustine A."/>
        </authorList>
    </citation>
    <scope>NUCLEOTIDE SEQUENCE</scope>
    <source>
        <tissue evidence="2">Leaf</tissue>
    </source>
</reference>
<feature type="region of interest" description="Disordered" evidence="1">
    <location>
        <begin position="1"/>
        <end position="35"/>
    </location>
</feature>
<organism evidence="2">
    <name type="scientific">Rhizophora mucronata</name>
    <name type="common">Asiatic mangrove</name>
    <dbReference type="NCBI Taxonomy" id="61149"/>
    <lineage>
        <taxon>Eukaryota</taxon>
        <taxon>Viridiplantae</taxon>
        <taxon>Streptophyta</taxon>
        <taxon>Embryophyta</taxon>
        <taxon>Tracheophyta</taxon>
        <taxon>Spermatophyta</taxon>
        <taxon>Magnoliopsida</taxon>
        <taxon>eudicotyledons</taxon>
        <taxon>Gunneridae</taxon>
        <taxon>Pentapetalae</taxon>
        <taxon>rosids</taxon>
        <taxon>fabids</taxon>
        <taxon>Malpighiales</taxon>
        <taxon>Rhizophoraceae</taxon>
        <taxon>Rhizophora</taxon>
    </lineage>
</organism>
<name>A0A2P2QZQ1_RHIMU</name>
<feature type="compositionally biased region" description="Basic and acidic residues" evidence="1">
    <location>
        <begin position="24"/>
        <end position="35"/>
    </location>
</feature>
<evidence type="ECO:0000256" key="1">
    <source>
        <dbReference type="SAM" id="MobiDB-lite"/>
    </source>
</evidence>
<dbReference type="EMBL" id="GGEC01092002">
    <property type="protein sequence ID" value="MBX72486.1"/>
    <property type="molecule type" value="Transcribed_RNA"/>
</dbReference>